<comment type="caution">
    <text evidence="2">The sequence shown here is derived from an EMBL/GenBank/DDBJ whole genome shotgun (WGS) entry which is preliminary data.</text>
</comment>
<organism evidence="2 3">
    <name type="scientific">Halorientalis pallida</name>
    <dbReference type="NCBI Taxonomy" id="2479928"/>
    <lineage>
        <taxon>Archaea</taxon>
        <taxon>Methanobacteriati</taxon>
        <taxon>Methanobacteriota</taxon>
        <taxon>Stenosarchaea group</taxon>
        <taxon>Halobacteria</taxon>
        <taxon>Halobacteriales</taxon>
        <taxon>Haloarculaceae</taxon>
        <taxon>Halorientalis</taxon>
    </lineage>
</organism>
<dbReference type="AlphaFoldDB" id="A0A498KQV6"/>
<keyword evidence="3" id="KW-1185">Reference proteome</keyword>
<dbReference type="Proteomes" id="UP000289691">
    <property type="component" value="Unassembled WGS sequence"/>
</dbReference>
<gene>
    <name evidence="2" type="ORF">EAF64_18185</name>
</gene>
<protein>
    <submittedName>
        <fullName evidence="2">Uncharacterized protein</fullName>
    </submittedName>
</protein>
<name>A0A498KQV6_9EURY</name>
<feature type="compositionally biased region" description="Acidic residues" evidence="1">
    <location>
        <begin position="1"/>
        <end position="12"/>
    </location>
</feature>
<sequence length="92" mass="10735">MSNGEDSDDGYSEYEFTSSSPGRRWPAGFDSWPERERRHYVARYVEKKDIIRRCLLLSGFEPGRIGPAHQLRKDELAAIYLTLKDATKEVRR</sequence>
<dbReference type="RefSeq" id="WP_129070408.1">
    <property type="nucleotide sequence ID" value="NZ_RDFA01000008.1"/>
</dbReference>
<accession>A0A498KQV6</accession>
<evidence type="ECO:0000313" key="3">
    <source>
        <dbReference type="Proteomes" id="UP000289691"/>
    </source>
</evidence>
<reference evidence="2 3" key="1">
    <citation type="submission" date="2019-01" db="EMBL/GenBank/DDBJ databases">
        <title>Halorientalis sp. F13-25 a new haloarchaeum isolated from hypersaline water.</title>
        <authorList>
            <person name="Ana D.-V."/>
            <person name="Cristina S.-P."/>
            <person name="Antonio V."/>
        </authorList>
    </citation>
    <scope>NUCLEOTIDE SEQUENCE [LARGE SCALE GENOMIC DNA]</scope>
    <source>
        <strain evidence="2 3">F13-25</strain>
    </source>
</reference>
<dbReference type="EMBL" id="RDFA01000008">
    <property type="protein sequence ID" value="RXK46609.1"/>
    <property type="molecule type" value="Genomic_DNA"/>
</dbReference>
<evidence type="ECO:0000313" key="2">
    <source>
        <dbReference type="EMBL" id="RXK46609.1"/>
    </source>
</evidence>
<proteinExistence type="predicted"/>
<evidence type="ECO:0000256" key="1">
    <source>
        <dbReference type="SAM" id="MobiDB-lite"/>
    </source>
</evidence>
<feature type="region of interest" description="Disordered" evidence="1">
    <location>
        <begin position="1"/>
        <end position="28"/>
    </location>
</feature>